<protein>
    <submittedName>
        <fullName evidence="1">Uncharacterized protein</fullName>
    </submittedName>
</protein>
<name>A0A512AKI3_9SPHN</name>
<reference evidence="1 2" key="1">
    <citation type="submission" date="2019-07" db="EMBL/GenBank/DDBJ databases">
        <title>Whole genome shotgun sequence of Novosphingobium sediminis NBRC 106119.</title>
        <authorList>
            <person name="Hosoyama A."/>
            <person name="Uohara A."/>
            <person name="Ohji S."/>
            <person name="Ichikawa N."/>
        </authorList>
    </citation>
    <scope>NUCLEOTIDE SEQUENCE [LARGE SCALE GENOMIC DNA]</scope>
    <source>
        <strain evidence="1 2">NBRC 106119</strain>
    </source>
</reference>
<gene>
    <name evidence="1" type="ORF">NSE01_20400</name>
</gene>
<dbReference type="Proteomes" id="UP000321464">
    <property type="component" value="Unassembled WGS sequence"/>
</dbReference>
<accession>A0A512AKI3</accession>
<dbReference type="AlphaFoldDB" id="A0A512AKI3"/>
<sequence length="100" mass="10766">MRWGLVLIAVLIGAGAFAWPQLQGYALTGTAYGARVACSCRFVGGRPLGDCRKDFEPGMDLITLSEDTAAHSVTARFPLIASQTATYREGWGCVLEPWSN</sequence>
<dbReference type="EMBL" id="BJYR01000013">
    <property type="protein sequence ID" value="GEO00208.1"/>
    <property type="molecule type" value="Genomic_DNA"/>
</dbReference>
<dbReference type="RefSeq" id="WP_246135149.1">
    <property type="nucleotide sequence ID" value="NZ_BJYR01000013.1"/>
</dbReference>
<evidence type="ECO:0000313" key="1">
    <source>
        <dbReference type="EMBL" id="GEO00208.1"/>
    </source>
</evidence>
<keyword evidence="2" id="KW-1185">Reference proteome</keyword>
<evidence type="ECO:0000313" key="2">
    <source>
        <dbReference type="Proteomes" id="UP000321464"/>
    </source>
</evidence>
<proteinExistence type="predicted"/>
<organism evidence="1 2">
    <name type="scientific">Novosphingobium sediminis</name>
    <dbReference type="NCBI Taxonomy" id="707214"/>
    <lineage>
        <taxon>Bacteria</taxon>
        <taxon>Pseudomonadati</taxon>
        <taxon>Pseudomonadota</taxon>
        <taxon>Alphaproteobacteria</taxon>
        <taxon>Sphingomonadales</taxon>
        <taxon>Sphingomonadaceae</taxon>
        <taxon>Novosphingobium</taxon>
    </lineage>
</organism>
<comment type="caution">
    <text evidence="1">The sequence shown here is derived from an EMBL/GenBank/DDBJ whole genome shotgun (WGS) entry which is preliminary data.</text>
</comment>